<dbReference type="RefSeq" id="WP_126447972.1">
    <property type="nucleotide sequence ID" value="NZ_CP034549.1"/>
</dbReference>
<gene>
    <name evidence="1" type="ORF">EJ995_09615</name>
</gene>
<dbReference type="EMBL" id="CP034549">
    <property type="protein sequence ID" value="AZQ44488.1"/>
    <property type="molecule type" value="Genomic_DNA"/>
</dbReference>
<dbReference type="KEGG" id="noj:EJ995_09615"/>
<dbReference type="Pfam" id="PF06078">
    <property type="entry name" value="DUF937"/>
    <property type="match status" value="1"/>
</dbReference>
<name>A0A3S9MZA6_9FLAO</name>
<sequence length="212" mass="21499">MASILDLLQTDLGQTLIQGASKKTNTTPDKTANVLSQAMPLILGAMQRNARTPQGAQSLNNALSNPKHNGGVLDILGGLFGDGPGTPDDLVNEGSGILGHVLGQKQPQVESAISTSSGVDAQSVGQILKIAAPIIMGLLGKQKQEQQVNDNGIGDLLGSVLGQSGSQDQSFISTLLDADGDGSMIDDVAGMVLGGDKKKSGLGGMLGGLFGK</sequence>
<evidence type="ECO:0000313" key="1">
    <source>
        <dbReference type="EMBL" id="AZQ44488.1"/>
    </source>
</evidence>
<organism evidence="1 2">
    <name type="scientific">Nonlabens ponticola</name>
    <dbReference type="NCBI Taxonomy" id="2496866"/>
    <lineage>
        <taxon>Bacteria</taxon>
        <taxon>Pseudomonadati</taxon>
        <taxon>Bacteroidota</taxon>
        <taxon>Flavobacteriia</taxon>
        <taxon>Flavobacteriales</taxon>
        <taxon>Flavobacteriaceae</taxon>
        <taxon>Nonlabens</taxon>
    </lineage>
</organism>
<evidence type="ECO:0000313" key="2">
    <source>
        <dbReference type="Proteomes" id="UP000279600"/>
    </source>
</evidence>
<keyword evidence="2" id="KW-1185">Reference proteome</keyword>
<reference evidence="1 2" key="1">
    <citation type="submission" date="2018-12" db="EMBL/GenBank/DDBJ databases">
        <title>Complete genome of Nonlabens sp. MJ115.</title>
        <authorList>
            <person name="Choi H.S."/>
            <person name="Jung J."/>
        </authorList>
    </citation>
    <scope>NUCLEOTIDE SEQUENCE [LARGE SCALE GENOMIC DNA]</scope>
    <source>
        <strain evidence="1 2">MJ115</strain>
    </source>
</reference>
<protein>
    <submittedName>
        <fullName evidence="1">DUF937 domain-containing protein</fullName>
    </submittedName>
</protein>
<dbReference type="OrthoDB" id="708105at2"/>
<dbReference type="InterPro" id="IPR009282">
    <property type="entry name" value="DUF937"/>
</dbReference>
<proteinExistence type="predicted"/>
<dbReference type="AlphaFoldDB" id="A0A3S9MZA6"/>
<accession>A0A3S9MZA6</accession>
<dbReference type="Proteomes" id="UP000279600">
    <property type="component" value="Chromosome"/>
</dbReference>